<dbReference type="EMBL" id="CP109441">
    <property type="protein sequence ID" value="WUV44398.1"/>
    <property type="molecule type" value="Genomic_DNA"/>
</dbReference>
<accession>A0ABZ1YMS5</accession>
<organism evidence="2 3">
    <name type="scientific">Nocardia vinacea</name>
    <dbReference type="NCBI Taxonomy" id="96468"/>
    <lineage>
        <taxon>Bacteria</taxon>
        <taxon>Bacillati</taxon>
        <taxon>Actinomycetota</taxon>
        <taxon>Actinomycetes</taxon>
        <taxon>Mycobacteriales</taxon>
        <taxon>Nocardiaceae</taxon>
        <taxon>Nocardia</taxon>
    </lineage>
</organism>
<feature type="domain" description="HTH cro/C1-type" evidence="1">
    <location>
        <begin position="9"/>
        <end position="51"/>
    </location>
</feature>
<dbReference type="InterPro" id="IPR011990">
    <property type="entry name" value="TPR-like_helical_dom_sf"/>
</dbReference>
<reference evidence="2" key="1">
    <citation type="submission" date="2022-10" db="EMBL/GenBank/DDBJ databases">
        <title>The complete genomes of actinobacterial strains from the NBC collection.</title>
        <authorList>
            <person name="Joergensen T.S."/>
            <person name="Alvarez Arevalo M."/>
            <person name="Sterndorff E.B."/>
            <person name="Faurdal D."/>
            <person name="Vuksanovic O."/>
            <person name="Mourched A.-S."/>
            <person name="Charusanti P."/>
            <person name="Shaw S."/>
            <person name="Blin K."/>
            <person name="Weber T."/>
        </authorList>
    </citation>
    <scope>NUCLEOTIDE SEQUENCE</scope>
    <source>
        <strain evidence="2">NBC_01482</strain>
    </source>
</reference>
<evidence type="ECO:0000259" key="1">
    <source>
        <dbReference type="PROSITE" id="PS50943"/>
    </source>
</evidence>
<dbReference type="InterPro" id="IPR010982">
    <property type="entry name" value="Lambda_DNA-bd_dom_sf"/>
</dbReference>
<dbReference type="Gene3D" id="1.10.260.40">
    <property type="entry name" value="lambda repressor-like DNA-binding domains"/>
    <property type="match status" value="1"/>
</dbReference>
<dbReference type="InterPro" id="IPR001387">
    <property type="entry name" value="Cro/C1-type_HTH"/>
</dbReference>
<keyword evidence="3" id="KW-1185">Reference proteome</keyword>
<dbReference type="RefSeq" id="WP_329407314.1">
    <property type="nucleotide sequence ID" value="NZ_CP109441.1"/>
</dbReference>
<name>A0ABZ1YMS5_9NOCA</name>
<dbReference type="Proteomes" id="UP001432062">
    <property type="component" value="Chromosome"/>
</dbReference>
<protein>
    <submittedName>
        <fullName evidence="2">Helix-turn-helix transcriptional regulator</fullName>
    </submittedName>
</protein>
<evidence type="ECO:0000313" key="3">
    <source>
        <dbReference type="Proteomes" id="UP001432062"/>
    </source>
</evidence>
<dbReference type="SUPFAM" id="SSF48452">
    <property type="entry name" value="TPR-like"/>
    <property type="match status" value="1"/>
</dbReference>
<gene>
    <name evidence="2" type="ORF">OG563_35280</name>
</gene>
<proteinExistence type="predicted"/>
<sequence>MRLAALRVTQKEFAEKIGCSEAVIRKWESRGATITLAGEYAAAMDTLLGRLDEHQRQRFKASMTDIPDTPTAPPTPLRSVDADGLEIAARMQRLGDLHADDDIAAVLALTIDDLVDRYELEGPRVLAPEAVAARRRVEELLQQRRHPAQIAHLYRLAGQLSGVLGYMAVNRGMFGCAKMYCREASAIAIRTEDLDLQAWVLGTESFCAYYEGRFTESVALAREGIRLSGQRPQSIRLYSNGLARALGKLGDAAGVAEAIDRATEIATGHKSGPGLTPALTFAPYGEARLMANAATAYLSAGDYEQALQFGQYVEDRVDESDSVWSRSLVRLDVATALIQRQSAEVEHAVQLGMEALAASSDRPIRSVWQRAHELGEVIGAVSTSASRDYLRALHDWSSSARSFAAPEGG</sequence>
<dbReference type="PROSITE" id="PS50943">
    <property type="entry name" value="HTH_CROC1"/>
    <property type="match status" value="1"/>
</dbReference>
<evidence type="ECO:0000313" key="2">
    <source>
        <dbReference type="EMBL" id="WUV44398.1"/>
    </source>
</evidence>
<dbReference type="CDD" id="cd00093">
    <property type="entry name" value="HTH_XRE"/>
    <property type="match status" value="1"/>
</dbReference>
<dbReference type="Gene3D" id="1.25.40.10">
    <property type="entry name" value="Tetratricopeptide repeat domain"/>
    <property type="match status" value="1"/>
</dbReference>